<accession>A0A7X0NL33</accession>
<dbReference type="Proteomes" id="UP000565579">
    <property type="component" value="Unassembled WGS sequence"/>
</dbReference>
<protein>
    <submittedName>
        <fullName evidence="1">Sulfatase maturation enzyme AslB (Radical SAM superfamily)</fullName>
    </submittedName>
</protein>
<evidence type="ECO:0000313" key="2">
    <source>
        <dbReference type="Proteomes" id="UP000565579"/>
    </source>
</evidence>
<keyword evidence="2" id="KW-1185">Reference proteome</keyword>
<dbReference type="InterPro" id="IPR013785">
    <property type="entry name" value="Aldolase_TIM"/>
</dbReference>
<dbReference type="GO" id="GO:0016491">
    <property type="term" value="F:oxidoreductase activity"/>
    <property type="evidence" value="ECO:0007669"/>
    <property type="project" value="InterPro"/>
</dbReference>
<organism evidence="1 2">
    <name type="scientific">Nonomuraea rubra</name>
    <dbReference type="NCBI Taxonomy" id="46180"/>
    <lineage>
        <taxon>Bacteria</taxon>
        <taxon>Bacillati</taxon>
        <taxon>Actinomycetota</taxon>
        <taxon>Actinomycetes</taxon>
        <taxon>Streptosporangiales</taxon>
        <taxon>Streptosporangiaceae</taxon>
        <taxon>Nonomuraea</taxon>
    </lineage>
</organism>
<dbReference type="RefSeq" id="WP_185100260.1">
    <property type="nucleotide sequence ID" value="NZ_JACHMI010000001.1"/>
</dbReference>
<dbReference type="EMBL" id="JACHMI010000001">
    <property type="protein sequence ID" value="MBB6545408.1"/>
    <property type="molecule type" value="Genomic_DNA"/>
</dbReference>
<reference evidence="1 2" key="1">
    <citation type="submission" date="2020-08" db="EMBL/GenBank/DDBJ databases">
        <title>Sequencing the genomes of 1000 actinobacteria strains.</title>
        <authorList>
            <person name="Klenk H.-P."/>
        </authorList>
    </citation>
    <scope>NUCLEOTIDE SEQUENCE [LARGE SCALE GENOMIC DNA]</scope>
    <source>
        <strain evidence="1 2">DSM 43768</strain>
    </source>
</reference>
<sequence length="86" mass="9430">MLRDSFDTALLLPSVAARQSGEQALPARCSSCAIARVCGGGLYPHRYRSGAGFRNPSDYCRDPYRLITHIRRHVADDVALLTAAPR</sequence>
<name>A0A7X0NL33_9ACTN</name>
<gene>
    <name evidence="1" type="ORF">HD593_000203</name>
</gene>
<dbReference type="PANTHER" id="PTHR43273">
    <property type="entry name" value="ANAEROBIC SULFATASE-MATURATING ENZYME HOMOLOG ASLB-RELATED"/>
    <property type="match status" value="1"/>
</dbReference>
<evidence type="ECO:0000313" key="1">
    <source>
        <dbReference type="EMBL" id="MBB6545408.1"/>
    </source>
</evidence>
<comment type="caution">
    <text evidence="1">The sequence shown here is derived from an EMBL/GenBank/DDBJ whole genome shotgun (WGS) entry which is preliminary data.</text>
</comment>
<dbReference type="AlphaFoldDB" id="A0A7X0NL33"/>
<dbReference type="InterPro" id="IPR023867">
    <property type="entry name" value="Sulphatase_maturase_rSAM"/>
</dbReference>
<proteinExistence type="predicted"/>
<dbReference type="Gene3D" id="3.20.20.70">
    <property type="entry name" value="Aldolase class I"/>
    <property type="match status" value="1"/>
</dbReference>
<dbReference type="PANTHER" id="PTHR43273:SF8">
    <property type="entry name" value="RADICAL SAM DOMAIN PROTEIN"/>
    <property type="match status" value="1"/>
</dbReference>